<evidence type="ECO:0000256" key="7">
    <source>
        <dbReference type="SAM" id="MobiDB-lite"/>
    </source>
</evidence>
<reference evidence="9 10" key="1">
    <citation type="submission" date="2016-10" db="EMBL/GenBank/DDBJ databases">
        <authorList>
            <person name="de Groot N.N."/>
        </authorList>
    </citation>
    <scope>NUCLEOTIDE SEQUENCE [LARGE SCALE GENOMIC DNA]</scope>
    <source>
        <strain evidence="9 10">PYCC 4715</strain>
    </source>
</reference>
<proteinExistence type="predicted"/>
<dbReference type="InterPro" id="IPR001138">
    <property type="entry name" value="Zn2Cys6_DnaBD"/>
</dbReference>
<dbReference type="AlphaFoldDB" id="A0A1L0D0Y8"/>
<dbReference type="CDD" id="cd00067">
    <property type="entry name" value="GAL4"/>
    <property type="match status" value="1"/>
</dbReference>
<keyword evidence="1" id="KW-0479">Metal-binding</keyword>
<dbReference type="EMBL" id="LT635764">
    <property type="protein sequence ID" value="SGZ50116.1"/>
    <property type="molecule type" value="Genomic_DNA"/>
</dbReference>
<dbReference type="GO" id="GO:0008270">
    <property type="term" value="F:zinc ion binding"/>
    <property type="evidence" value="ECO:0007669"/>
    <property type="project" value="InterPro"/>
</dbReference>
<dbReference type="PROSITE" id="PS50048">
    <property type="entry name" value="ZN2_CY6_FUNGAL_2"/>
    <property type="match status" value="1"/>
</dbReference>
<feature type="region of interest" description="Disordered" evidence="7">
    <location>
        <begin position="147"/>
        <end position="174"/>
    </location>
</feature>
<gene>
    <name evidence="9" type="ORF">SAMEA4029009_CIC11G00000004920</name>
</gene>
<keyword evidence="2" id="KW-0862">Zinc</keyword>
<dbReference type="SUPFAM" id="SSF57701">
    <property type="entry name" value="Zn2/Cys6 DNA-binding domain"/>
    <property type="match status" value="1"/>
</dbReference>
<feature type="domain" description="Zn(2)-C6 fungal-type" evidence="8">
    <location>
        <begin position="388"/>
        <end position="416"/>
    </location>
</feature>
<feature type="compositionally biased region" description="Polar residues" evidence="7">
    <location>
        <begin position="147"/>
        <end position="168"/>
    </location>
</feature>
<keyword evidence="6" id="KW-0539">Nucleus</keyword>
<evidence type="ECO:0000256" key="6">
    <source>
        <dbReference type="ARBA" id="ARBA00023242"/>
    </source>
</evidence>
<evidence type="ECO:0000256" key="1">
    <source>
        <dbReference type="ARBA" id="ARBA00022723"/>
    </source>
</evidence>
<accession>A0A1L0D0Y8</accession>
<dbReference type="PROSITE" id="PS00463">
    <property type="entry name" value="ZN2_CY6_FUNGAL_1"/>
    <property type="match status" value="1"/>
</dbReference>
<evidence type="ECO:0000256" key="4">
    <source>
        <dbReference type="ARBA" id="ARBA00023125"/>
    </source>
</evidence>
<protein>
    <submittedName>
        <fullName evidence="9">CIC11C00000004920</fullName>
    </submittedName>
</protein>
<keyword evidence="5" id="KW-0804">Transcription</keyword>
<dbReference type="Pfam" id="PF00172">
    <property type="entry name" value="Zn_clus"/>
    <property type="match status" value="1"/>
</dbReference>
<evidence type="ECO:0000256" key="5">
    <source>
        <dbReference type="ARBA" id="ARBA00023163"/>
    </source>
</evidence>
<dbReference type="GO" id="GO:0003677">
    <property type="term" value="F:DNA binding"/>
    <property type="evidence" value="ECO:0007669"/>
    <property type="project" value="UniProtKB-KW"/>
</dbReference>
<evidence type="ECO:0000313" key="9">
    <source>
        <dbReference type="EMBL" id="SGZ50116.1"/>
    </source>
</evidence>
<dbReference type="PANTHER" id="PTHR36206">
    <property type="entry name" value="ASPERCRYPTIN BIOSYNTHESIS CLUSTER-SPECIFIC TRANSCRIPTION REGULATOR ATNN-RELATED"/>
    <property type="match status" value="1"/>
</dbReference>
<evidence type="ECO:0000256" key="2">
    <source>
        <dbReference type="ARBA" id="ARBA00022833"/>
    </source>
</evidence>
<dbReference type="GO" id="GO:0000981">
    <property type="term" value="F:DNA-binding transcription factor activity, RNA polymerase II-specific"/>
    <property type="evidence" value="ECO:0007669"/>
    <property type="project" value="InterPro"/>
</dbReference>
<keyword evidence="3" id="KW-0805">Transcription regulation</keyword>
<sequence>MPQLPSVSELMVGAHITFFGNSPHNSLLPHHRLSGPSDTTPRRLESYMLPLLLLLVKLDASTLPQLNSVNLQPIPANIGSVPRLNLTNLPHLHRLSGHITPPAPSGQNALSVSPHGNTVMSQPVSGAYAMASVPSISVASANASIGTTPSSTLPHTAPPTTVSGQANSGPEGAANTVAATSGTFSAPSYMPSSDYFSYRATGNASAHTATATSVPPLPYNIYKRTNLILLLLDSILRMLLATNIAQHAEQSPVPQQNNRLSLFSHESANHAVPMSAYPTSMGPILYAHSGAPLGYPSHMAPQGAVRGATSTGMAGITPVTFGIPPLGQAVLQPYGILIASPYGQMMVGPGVGAGAGAIQEQIPSKLVTDQNYALMNKRRVIKRRTRTGCLTCRKRRIKCDERKPHCFNCERLKKLCLGYEVLPTSAKRCDAENVGKHENASHRSSVHDLL</sequence>
<evidence type="ECO:0000259" key="8">
    <source>
        <dbReference type="PROSITE" id="PS50048"/>
    </source>
</evidence>
<evidence type="ECO:0000313" key="10">
    <source>
        <dbReference type="Proteomes" id="UP000182259"/>
    </source>
</evidence>
<dbReference type="Gene3D" id="4.10.240.10">
    <property type="entry name" value="Zn(2)-C6 fungal-type DNA-binding domain"/>
    <property type="match status" value="1"/>
</dbReference>
<name>A0A1L0D0Y8_9ASCO</name>
<keyword evidence="4" id="KW-0238">DNA-binding</keyword>
<dbReference type="SMART" id="SM00066">
    <property type="entry name" value="GAL4"/>
    <property type="match status" value="1"/>
</dbReference>
<dbReference type="InterPro" id="IPR036864">
    <property type="entry name" value="Zn2-C6_fun-type_DNA-bd_sf"/>
</dbReference>
<dbReference type="InterPro" id="IPR052360">
    <property type="entry name" value="Transcr_Regulatory_Proteins"/>
</dbReference>
<organism evidence="9 10">
    <name type="scientific">Sungouiella intermedia</name>
    <dbReference type="NCBI Taxonomy" id="45354"/>
    <lineage>
        <taxon>Eukaryota</taxon>
        <taxon>Fungi</taxon>
        <taxon>Dikarya</taxon>
        <taxon>Ascomycota</taxon>
        <taxon>Saccharomycotina</taxon>
        <taxon>Pichiomycetes</taxon>
        <taxon>Metschnikowiaceae</taxon>
        <taxon>Sungouiella</taxon>
    </lineage>
</organism>
<dbReference type="Proteomes" id="UP000182259">
    <property type="component" value="Chromosome I"/>
</dbReference>
<dbReference type="PANTHER" id="PTHR36206:SF13">
    <property type="entry name" value="TRANSCRIPTIONAL REGULATORY PROTEIN MOC3"/>
    <property type="match status" value="1"/>
</dbReference>
<evidence type="ECO:0000256" key="3">
    <source>
        <dbReference type="ARBA" id="ARBA00023015"/>
    </source>
</evidence>